<dbReference type="GO" id="GO:0052621">
    <property type="term" value="F:diguanylate cyclase activity"/>
    <property type="evidence" value="ECO:0007669"/>
    <property type="project" value="TreeGrafter"/>
</dbReference>
<dbReference type="InterPro" id="IPR050469">
    <property type="entry name" value="Diguanylate_Cyclase"/>
</dbReference>
<dbReference type="Gene3D" id="3.30.450.20">
    <property type="entry name" value="PAS domain"/>
    <property type="match status" value="1"/>
</dbReference>
<dbReference type="NCBIfam" id="TIGR00254">
    <property type="entry name" value="GGDEF"/>
    <property type="match status" value="1"/>
</dbReference>
<dbReference type="PANTHER" id="PTHR45138:SF9">
    <property type="entry name" value="DIGUANYLATE CYCLASE DGCM-RELATED"/>
    <property type="match status" value="1"/>
</dbReference>
<dbReference type="PANTHER" id="PTHR45138">
    <property type="entry name" value="REGULATORY COMPONENTS OF SENSORY TRANSDUCTION SYSTEM"/>
    <property type="match status" value="1"/>
</dbReference>
<dbReference type="AlphaFoldDB" id="A0A3B1A8Q8"/>
<sequence>MANSVSEMSEIHWMMDVLQSIDVGLVVIDKDFTIQVWNGFMENHSGIKPHNVLNKNILELFPDIPSSWFKRKIQSVMLLKGRSFTTWEQRPYLFEFKNYRPITGAVEFMYQNITFIPLLSADGNINHIGMNIYDVTDIATGQLQLLKLNNKLEVLSRTDRLTQLNNRGYWEECLAREFDRDKRTREICSLLIFDIDHFKKVNDVHGHTAGDEIIRVTAKTLLDSTRATDICGRYGGEEFVVILINTNAQNAKILAERIRERIAALQISFEGTVIPYTISLGIAEFHSDIKNHTQWIEQADKALYEAKESGRNNSKIYNHDT</sequence>
<dbReference type="InterPro" id="IPR035965">
    <property type="entry name" value="PAS-like_dom_sf"/>
</dbReference>
<evidence type="ECO:0000313" key="2">
    <source>
        <dbReference type="EMBL" id="VAX02166.1"/>
    </source>
</evidence>
<dbReference type="InterPro" id="IPR029787">
    <property type="entry name" value="Nucleotide_cyclase"/>
</dbReference>
<dbReference type="InterPro" id="IPR043128">
    <property type="entry name" value="Rev_trsase/Diguanyl_cyclase"/>
</dbReference>
<dbReference type="GO" id="GO:1902201">
    <property type="term" value="P:negative regulation of bacterial-type flagellum-dependent cell motility"/>
    <property type="evidence" value="ECO:0007669"/>
    <property type="project" value="TreeGrafter"/>
</dbReference>
<dbReference type="EMBL" id="UOFS01000054">
    <property type="protein sequence ID" value="VAX02166.1"/>
    <property type="molecule type" value="Genomic_DNA"/>
</dbReference>
<reference evidence="2" key="1">
    <citation type="submission" date="2018-06" db="EMBL/GenBank/DDBJ databases">
        <authorList>
            <person name="Zhirakovskaya E."/>
        </authorList>
    </citation>
    <scope>NUCLEOTIDE SEQUENCE</scope>
</reference>
<dbReference type="GO" id="GO:0006355">
    <property type="term" value="P:regulation of DNA-templated transcription"/>
    <property type="evidence" value="ECO:0007669"/>
    <property type="project" value="InterPro"/>
</dbReference>
<accession>A0A3B1A8Q8</accession>
<dbReference type="GO" id="GO:0043709">
    <property type="term" value="P:cell adhesion involved in single-species biofilm formation"/>
    <property type="evidence" value="ECO:0007669"/>
    <property type="project" value="TreeGrafter"/>
</dbReference>
<dbReference type="Pfam" id="PF00990">
    <property type="entry name" value="GGDEF"/>
    <property type="match status" value="1"/>
</dbReference>
<feature type="domain" description="GGDEF" evidence="1">
    <location>
        <begin position="186"/>
        <end position="319"/>
    </location>
</feature>
<dbReference type="SUPFAM" id="SSF55785">
    <property type="entry name" value="PYP-like sensor domain (PAS domain)"/>
    <property type="match status" value="1"/>
</dbReference>
<dbReference type="CDD" id="cd00130">
    <property type="entry name" value="PAS"/>
    <property type="match status" value="1"/>
</dbReference>
<proteinExistence type="predicted"/>
<dbReference type="Gene3D" id="3.30.70.270">
    <property type="match status" value="1"/>
</dbReference>
<name>A0A3B1A8Q8_9ZZZZ</name>
<evidence type="ECO:0000259" key="1">
    <source>
        <dbReference type="PROSITE" id="PS50887"/>
    </source>
</evidence>
<dbReference type="PROSITE" id="PS50887">
    <property type="entry name" value="GGDEF"/>
    <property type="match status" value="1"/>
</dbReference>
<dbReference type="SUPFAM" id="SSF55073">
    <property type="entry name" value="Nucleotide cyclase"/>
    <property type="match status" value="1"/>
</dbReference>
<dbReference type="SMART" id="SM00267">
    <property type="entry name" value="GGDEF"/>
    <property type="match status" value="1"/>
</dbReference>
<protein>
    <submittedName>
        <fullName evidence="2">Diguanylate cyclase (GGDEF domain) with PAS/PAC sensor</fullName>
    </submittedName>
</protein>
<dbReference type="FunFam" id="3.30.70.270:FF:000001">
    <property type="entry name" value="Diguanylate cyclase domain protein"/>
    <property type="match status" value="1"/>
</dbReference>
<dbReference type="InterPro" id="IPR013767">
    <property type="entry name" value="PAS_fold"/>
</dbReference>
<organism evidence="2">
    <name type="scientific">hydrothermal vent metagenome</name>
    <dbReference type="NCBI Taxonomy" id="652676"/>
    <lineage>
        <taxon>unclassified sequences</taxon>
        <taxon>metagenomes</taxon>
        <taxon>ecological metagenomes</taxon>
    </lineage>
</organism>
<gene>
    <name evidence="2" type="ORF">MNBD_GAMMA22-429</name>
</gene>
<dbReference type="InterPro" id="IPR000014">
    <property type="entry name" value="PAS"/>
</dbReference>
<dbReference type="InterPro" id="IPR000160">
    <property type="entry name" value="GGDEF_dom"/>
</dbReference>
<dbReference type="CDD" id="cd01949">
    <property type="entry name" value="GGDEF"/>
    <property type="match status" value="1"/>
</dbReference>
<dbReference type="SMART" id="SM00091">
    <property type="entry name" value="PAS"/>
    <property type="match status" value="1"/>
</dbReference>
<dbReference type="GO" id="GO:0005886">
    <property type="term" value="C:plasma membrane"/>
    <property type="evidence" value="ECO:0007669"/>
    <property type="project" value="TreeGrafter"/>
</dbReference>
<dbReference type="Pfam" id="PF00989">
    <property type="entry name" value="PAS"/>
    <property type="match status" value="1"/>
</dbReference>